<sequence length="140" mass="15214">MAGEACDATVTCSGDAIQCAILRQQKAQTCSDEEFRKVDQKKITELKATLDGEFSGAEYQPLKADSDGTFDISTMLDTSGRFSRTCPVIPDLTVPFFGNAAVIPFSSVVGQLCTFFQWFGYLMVAFAMRRAAEIIAKGLS</sequence>
<dbReference type="Proteomes" id="UP000315235">
    <property type="component" value="Unassembled WGS sequence"/>
</dbReference>
<evidence type="ECO:0000313" key="3">
    <source>
        <dbReference type="Proteomes" id="UP000315235"/>
    </source>
</evidence>
<evidence type="ECO:0000313" key="2">
    <source>
        <dbReference type="EMBL" id="TRX76877.1"/>
    </source>
</evidence>
<keyword evidence="3" id="KW-1185">Reference proteome</keyword>
<protein>
    <submittedName>
        <fullName evidence="1">Uncharacterized protein</fullName>
    </submittedName>
</protein>
<accession>A0A553H550</accession>
<dbReference type="AlphaFoldDB" id="A0A553H550"/>
<dbReference type="EMBL" id="VJOY01000001">
    <property type="protein sequence ID" value="TRX76877.1"/>
    <property type="molecule type" value="Genomic_DNA"/>
</dbReference>
<evidence type="ECO:0000313" key="1">
    <source>
        <dbReference type="EMBL" id="TRX76876.1"/>
    </source>
</evidence>
<dbReference type="OrthoDB" id="7033056at2"/>
<proteinExistence type="predicted"/>
<dbReference type="EMBL" id="VJOY01000001">
    <property type="protein sequence ID" value="TRX76876.1"/>
    <property type="molecule type" value="Genomic_DNA"/>
</dbReference>
<reference evidence="1 3" key="1">
    <citation type="submission" date="2019-07" db="EMBL/GenBank/DDBJ databases">
        <title>Pseudomonas mangiferae sp. nov., isolated from bark of mango tree in Thailand.</title>
        <authorList>
            <person name="Srisuk N."/>
            <person name="Anurat P."/>
        </authorList>
    </citation>
    <scope>NUCLEOTIDE SEQUENCE [LARGE SCALE GENOMIC DNA]</scope>
    <source>
        <strain evidence="1 3">DMKU_BBB3-04</strain>
    </source>
</reference>
<organism evidence="1 3">
    <name type="scientific">Pseudomonas mangiferae</name>
    <dbReference type="NCBI Taxonomy" id="2593654"/>
    <lineage>
        <taxon>Bacteria</taxon>
        <taxon>Pseudomonadati</taxon>
        <taxon>Pseudomonadota</taxon>
        <taxon>Gammaproteobacteria</taxon>
        <taxon>Pseudomonadales</taxon>
        <taxon>Pseudomonadaceae</taxon>
        <taxon>Pseudomonas</taxon>
    </lineage>
</organism>
<name>A0A553H550_9PSED</name>
<gene>
    <name evidence="1" type="ORF">FM069_01395</name>
    <name evidence="2" type="ORF">FM069_01440</name>
</gene>
<comment type="caution">
    <text evidence="1">The sequence shown here is derived from an EMBL/GenBank/DDBJ whole genome shotgun (WGS) entry which is preliminary data.</text>
</comment>